<organism evidence="1 2">
    <name type="scientific">Flavobacterium johnsoniae</name>
    <name type="common">Cytophaga johnsonae</name>
    <dbReference type="NCBI Taxonomy" id="986"/>
    <lineage>
        <taxon>Bacteria</taxon>
        <taxon>Pseudomonadati</taxon>
        <taxon>Bacteroidota</taxon>
        <taxon>Flavobacteriia</taxon>
        <taxon>Flavobacteriales</taxon>
        <taxon>Flavobacteriaceae</taxon>
        <taxon>Flavobacterium</taxon>
    </lineage>
</organism>
<dbReference type="AlphaFoldDB" id="A0A1M5LGX6"/>
<accession>A0A1M5LGX6</accession>
<evidence type="ECO:0000313" key="1">
    <source>
        <dbReference type="EMBL" id="SHG64394.1"/>
    </source>
</evidence>
<name>A0A1M5LGX6_FLAJO</name>
<proteinExistence type="predicted"/>
<reference evidence="1 2" key="1">
    <citation type="submission" date="2016-11" db="EMBL/GenBank/DDBJ databases">
        <authorList>
            <person name="Jaros S."/>
            <person name="Januszkiewicz K."/>
            <person name="Wedrychowicz H."/>
        </authorList>
    </citation>
    <scope>NUCLEOTIDE SEQUENCE [LARGE SCALE GENOMIC DNA]</scope>
    <source>
        <strain evidence="1 2">DSM 6792</strain>
    </source>
</reference>
<evidence type="ECO:0000313" key="2">
    <source>
        <dbReference type="Proteomes" id="UP000184112"/>
    </source>
</evidence>
<evidence type="ECO:0008006" key="3">
    <source>
        <dbReference type="Google" id="ProtNLM"/>
    </source>
</evidence>
<dbReference type="Proteomes" id="UP000184112">
    <property type="component" value="Unassembled WGS sequence"/>
</dbReference>
<gene>
    <name evidence="1" type="ORF">SAMN05444388_103466</name>
</gene>
<protein>
    <recommendedName>
        <fullName evidence="3">ABM domain-containing protein</fullName>
    </recommendedName>
</protein>
<sequence length="101" mass="11584">MKNQAIELTTFKLNGFTTQQFIEANAAIDEFLKRQKGFRSRTIFELKKGVVYDMLVWDSTAEGTDAMHKLMTELSDSVVHDMIDQSTVSWNIAPVEHFINL</sequence>
<dbReference type="EMBL" id="FQWH01000003">
    <property type="protein sequence ID" value="SHG64394.1"/>
    <property type="molecule type" value="Genomic_DNA"/>
</dbReference>
<dbReference type="RefSeq" id="WP_073409109.1">
    <property type="nucleotide sequence ID" value="NZ_FQWH01000003.1"/>
</dbReference>